<reference evidence="1 2" key="1">
    <citation type="submission" date="2020-09" db="EMBL/GenBank/DDBJ databases">
        <title>Characterization of Paenibacillus peoriae strain ZF390 with broad-spectrum antimicrobial activity as a potential biocontrol agent.</title>
        <authorList>
            <person name="Li L."/>
            <person name="Zhao Y."/>
            <person name="Li B."/>
            <person name="Xie X."/>
        </authorList>
    </citation>
    <scope>NUCLEOTIDE SEQUENCE [LARGE SCALE GENOMIC DNA]</scope>
    <source>
        <strain evidence="1 2">ZF390</strain>
    </source>
</reference>
<protein>
    <submittedName>
        <fullName evidence="1">Uncharacterized protein</fullName>
    </submittedName>
</protein>
<dbReference type="Proteomes" id="UP000516384">
    <property type="component" value="Chromosome"/>
</dbReference>
<sequence>MPNINDLITTSNWSMLSWRERYGDGIWLALAPSITLLDNIEFISTGGDIQSIELSSYFHDQGLWLPVVKADTIIAALSKLDLKTFSIPDEFVDKWMDAVHEAYVRVYELGNKNDYMLNSAIKQKDAVLMPPRELQEYTKSIKDMNPNSWWR</sequence>
<evidence type="ECO:0000313" key="2">
    <source>
        <dbReference type="Proteomes" id="UP000516384"/>
    </source>
</evidence>
<evidence type="ECO:0000313" key="1">
    <source>
        <dbReference type="EMBL" id="QNR65138.1"/>
    </source>
</evidence>
<gene>
    <name evidence="1" type="ORF">IAQ67_14560</name>
</gene>
<dbReference type="RefSeq" id="WP_190297048.1">
    <property type="nucleotide sequence ID" value="NZ_CP061172.1"/>
</dbReference>
<accession>A0A7H0Y230</accession>
<name>A0A7H0Y230_9BACL</name>
<dbReference type="EMBL" id="CP061172">
    <property type="protein sequence ID" value="QNR65138.1"/>
    <property type="molecule type" value="Genomic_DNA"/>
</dbReference>
<dbReference type="AlphaFoldDB" id="A0A7H0Y230"/>
<proteinExistence type="predicted"/>
<organism evidence="1 2">
    <name type="scientific">Paenibacillus peoriae</name>
    <dbReference type="NCBI Taxonomy" id="59893"/>
    <lineage>
        <taxon>Bacteria</taxon>
        <taxon>Bacillati</taxon>
        <taxon>Bacillota</taxon>
        <taxon>Bacilli</taxon>
        <taxon>Bacillales</taxon>
        <taxon>Paenibacillaceae</taxon>
        <taxon>Paenibacillus</taxon>
    </lineage>
</organism>